<keyword evidence="3 10" id="KW-0813">Transport</keyword>
<keyword evidence="4 10" id="KW-1003">Cell membrane</keyword>
<dbReference type="EMBL" id="SHKV01000001">
    <property type="protein sequence ID" value="RZU34418.1"/>
    <property type="molecule type" value="Genomic_DNA"/>
</dbReference>
<feature type="transmembrane region" description="Helical" evidence="10">
    <location>
        <begin position="12"/>
        <end position="35"/>
    </location>
</feature>
<dbReference type="GO" id="GO:0008381">
    <property type="term" value="F:mechanosensitive monoatomic ion channel activity"/>
    <property type="evidence" value="ECO:0007669"/>
    <property type="project" value="UniProtKB-UniRule"/>
</dbReference>
<keyword evidence="8 10" id="KW-0472">Membrane</keyword>
<comment type="function">
    <text evidence="10">Channel that opens in response to stretch forces in the membrane lipid bilayer. May participate in the regulation of osmotic pressure changes within the cell.</text>
</comment>
<evidence type="ECO:0000313" key="13">
    <source>
        <dbReference type="Proteomes" id="UP000292507"/>
    </source>
</evidence>
<comment type="subcellular location">
    <subcellularLocation>
        <location evidence="1 10">Cell membrane</location>
        <topology evidence="1 10">Multi-pass membrane protein</topology>
    </subcellularLocation>
</comment>
<proteinExistence type="inferred from homology"/>
<keyword evidence="13" id="KW-1185">Reference proteome</keyword>
<comment type="similarity">
    <text evidence="2 10">Belongs to the MscL family.</text>
</comment>
<evidence type="ECO:0000256" key="3">
    <source>
        <dbReference type="ARBA" id="ARBA00022448"/>
    </source>
</evidence>
<evidence type="ECO:0000256" key="7">
    <source>
        <dbReference type="ARBA" id="ARBA00023065"/>
    </source>
</evidence>
<evidence type="ECO:0000256" key="10">
    <source>
        <dbReference type="HAMAP-Rule" id="MF_00115"/>
    </source>
</evidence>
<dbReference type="PANTHER" id="PTHR30266">
    <property type="entry name" value="MECHANOSENSITIVE CHANNEL MSCL"/>
    <property type="match status" value="1"/>
</dbReference>
<feature type="transmembrane region" description="Helical" evidence="10">
    <location>
        <begin position="65"/>
        <end position="87"/>
    </location>
</feature>
<keyword evidence="6 10" id="KW-1133">Transmembrane helix</keyword>
<evidence type="ECO:0000256" key="4">
    <source>
        <dbReference type="ARBA" id="ARBA00022475"/>
    </source>
</evidence>
<gene>
    <name evidence="10" type="primary">mscL</name>
    <name evidence="12" type="ORF">BKA19_4183</name>
</gene>
<dbReference type="HAMAP" id="MF_00115">
    <property type="entry name" value="MscL"/>
    <property type="match status" value="1"/>
</dbReference>
<dbReference type="OrthoDB" id="9810350at2"/>
<evidence type="ECO:0000256" key="9">
    <source>
        <dbReference type="ARBA" id="ARBA00023303"/>
    </source>
</evidence>
<name>A0A4Q7YC20_9ACTN</name>
<dbReference type="AlphaFoldDB" id="A0A4Q7YC20"/>
<evidence type="ECO:0000313" key="12">
    <source>
        <dbReference type="EMBL" id="RZU34418.1"/>
    </source>
</evidence>
<feature type="region of interest" description="Disordered" evidence="11">
    <location>
        <begin position="125"/>
        <end position="150"/>
    </location>
</feature>
<dbReference type="InterPro" id="IPR037673">
    <property type="entry name" value="MSC/AndL"/>
</dbReference>
<comment type="subunit">
    <text evidence="10">Homopentamer.</text>
</comment>
<dbReference type="InterPro" id="IPR001185">
    <property type="entry name" value="MS_channel"/>
</dbReference>
<dbReference type="InterPro" id="IPR036019">
    <property type="entry name" value="MscL_channel"/>
</dbReference>
<dbReference type="Proteomes" id="UP000292507">
    <property type="component" value="Unassembled WGS sequence"/>
</dbReference>
<evidence type="ECO:0000256" key="8">
    <source>
        <dbReference type="ARBA" id="ARBA00023136"/>
    </source>
</evidence>
<keyword evidence="9 10" id="KW-0407">Ion channel</keyword>
<dbReference type="Gene3D" id="1.10.1200.120">
    <property type="entry name" value="Large-conductance mechanosensitive channel, MscL, domain 1"/>
    <property type="match status" value="1"/>
</dbReference>
<evidence type="ECO:0000256" key="2">
    <source>
        <dbReference type="ARBA" id="ARBA00007254"/>
    </source>
</evidence>
<dbReference type="SUPFAM" id="SSF81330">
    <property type="entry name" value="Gated mechanosensitive channel"/>
    <property type="match status" value="1"/>
</dbReference>
<dbReference type="InterPro" id="IPR019823">
    <property type="entry name" value="Mechanosensitive_channel_CS"/>
</dbReference>
<evidence type="ECO:0000256" key="1">
    <source>
        <dbReference type="ARBA" id="ARBA00004651"/>
    </source>
</evidence>
<reference evidence="12 13" key="1">
    <citation type="submission" date="2019-02" db="EMBL/GenBank/DDBJ databases">
        <title>Sequencing the genomes of 1000 actinobacteria strains.</title>
        <authorList>
            <person name="Klenk H.-P."/>
        </authorList>
    </citation>
    <scope>NUCLEOTIDE SEQUENCE [LARGE SCALE GENOMIC DNA]</scope>
    <source>
        <strain evidence="12 13">DSM 44509</strain>
    </source>
</reference>
<dbReference type="PROSITE" id="PS01327">
    <property type="entry name" value="MSCL"/>
    <property type="match status" value="1"/>
</dbReference>
<keyword evidence="7 10" id="KW-0406">Ion transport</keyword>
<comment type="caution">
    <text evidence="12">The sequence shown here is derived from an EMBL/GenBank/DDBJ whole genome shotgun (WGS) entry which is preliminary data.</text>
</comment>
<organism evidence="12 13">
    <name type="scientific">Blastococcus saxobsidens</name>
    <dbReference type="NCBI Taxonomy" id="138336"/>
    <lineage>
        <taxon>Bacteria</taxon>
        <taxon>Bacillati</taxon>
        <taxon>Actinomycetota</taxon>
        <taxon>Actinomycetes</taxon>
        <taxon>Geodermatophilales</taxon>
        <taxon>Geodermatophilaceae</taxon>
        <taxon>Blastococcus</taxon>
    </lineage>
</organism>
<protein>
    <recommendedName>
        <fullName evidence="10">Large-conductance mechanosensitive channel</fullName>
    </recommendedName>
</protein>
<accession>A0A4Q7YC20</accession>
<dbReference type="PANTHER" id="PTHR30266:SF2">
    <property type="entry name" value="LARGE-CONDUCTANCE MECHANOSENSITIVE CHANNEL"/>
    <property type="match status" value="1"/>
</dbReference>
<keyword evidence="5 10" id="KW-0812">Transmembrane</keyword>
<dbReference type="RefSeq" id="WP_104526679.1">
    <property type="nucleotide sequence ID" value="NZ_POQT01000001.1"/>
</dbReference>
<evidence type="ECO:0000256" key="6">
    <source>
        <dbReference type="ARBA" id="ARBA00022989"/>
    </source>
</evidence>
<evidence type="ECO:0000256" key="5">
    <source>
        <dbReference type="ARBA" id="ARBA00022692"/>
    </source>
</evidence>
<sequence length="150" mass="16049">MLKGFKDFLFRGNVVDLAVAVVIGSAFTMLVNGFAESFLTPLIAVLGGGGELGGTFVVNGQTFTWGAFVSQLITFVLTAAVLYFLVVMPLHRLLERRVQGEEPGPIAPTEVELLVEIRDLLRTQQGGTHWNGPPAGPRREPASGGEQEGP</sequence>
<dbReference type="Pfam" id="PF01741">
    <property type="entry name" value="MscL"/>
    <property type="match status" value="1"/>
</dbReference>
<dbReference type="GO" id="GO:0005886">
    <property type="term" value="C:plasma membrane"/>
    <property type="evidence" value="ECO:0007669"/>
    <property type="project" value="UniProtKB-SubCell"/>
</dbReference>
<dbReference type="NCBIfam" id="TIGR00220">
    <property type="entry name" value="mscL"/>
    <property type="match status" value="1"/>
</dbReference>
<evidence type="ECO:0000256" key="11">
    <source>
        <dbReference type="SAM" id="MobiDB-lite"/>
    </source>
</evidence>